<evidence type="ECO:0000313" key="4">
    <source>
        <dbReference type="EMBL" id="MCI4683949.1"/>
    </source>
</evidence>
<keyword evidence="5" id="KW-1185">Reference proteome</keyword>
<gene>
    <name evidence="4" type="ORF">K2U94_14480</name>
</gene>
<name>A0ABS9Z8E9_9HYPH</name>
<dbReference type="CDD" id="cd06464">
    <property type="entry name" value="ACD_sHsps-like"/>
    <property type="match status" value="1"/>
</dbReference>
<dbReference type="Proteomes" id="UP001139104">
    <property type="component" value="Unassembled WGS sequence"/>
</dbReference>
<feature type="domain" description="SHSP" evidence="3">
    <location>
        <begin position="90"/>
        <end position="207"/>
    </location>
</feature>
<reference evidence="4" key="1">
    <citation type="journal article" date="2022" name="ISME J.">
        <title>Identification of active gaseous-alkane degraders at natural gas seeps.</title>
        <authorList>
            <person name="Farhan Ul Haque M."/>
            <person name="Hernandez M."/>
            <person name="Crombie A.T."/>
            <person name="Murrell J.C."/>
        </authorList>
    </citation>
    <scope>NUCLEOTIDE SEQUENCE</scope>
    <source>
        <strain evidence="4">PC2</strain>
    </source>
</reference>
<accession>A0ABS9Z8E9</accession>
<evidence type="ECO:0000256" key="2">
    <source>
        <dbReference type="RuleBase" id="RU003616"/>
    </source>
</evidence>
<comment type="similarity">
    <text evidence="1 2">Belongs to the small heat shock protein (HSP20) family.</text>
</comment>
<dbReference type="SUPFAM" id="SSF49764">
    <property type="entry name" value="HSP20-like chaperones"/>
    <property type="match status" value="1"/>
</dbReference>
<organism evidence="4 5">
    <name type="scientific">Candidatus Rhodoblastus alkanivorans</name>
    <dbReference type="NCBI Taxonomy" id="2954117"/>
    <lineage>
        <taxon>Bacteria</taxon>
        <taxon>Pseudomonadati</taxon>
        <taxon>Pseudomonadota</taxon>
        <taxon>Alphaproteobacteria</taxon>
        <taxon>Hyphomicrobiales</taxon>
        <taxon>Rhodoblastaceae</taxon>
        <taxon>Rhodoblastus</taxon>
    </lineage>
</organism>
<evidence type="ECO:0000259" key="3">
    <source>
        <dbReference type="PROSITE" id="PS01031"/>
    </source>
</evidence>
<dbReference type="InterPro" id="IPR031107">
    <property type="entry name" value="Small_HSP"/>
</dbReference>
<dbReference type="RefSeq" id="WP_243067866.1">
    <property type="nucleotide sequence ID" value="NZ_JAIVFK010000024.1"/>
</dbReference>
<evidence type="ECO:0000313" key="5">
    <source>
        <dbReference type="Proteomes" id="UP001139104"/>
    </source>
</evidence>
<dbReference type="InterPro" id="IPR002068">
    <property type="entry name" value="A-crystallin/Hsp20_dom"/>
</dbReference>
<dbReference type="EMBL" id="JAIVFP010000001">
    <property type="protein sequence ID" value="MCI4683949.1"/>
    <property type="molecule type" value="Genomic_DNA"/>
</dbReference>
<sequence>MISINAFSGENSILAIEARGSAPTATPRDRTLVVTPRKWRAAARRARGGQEDVMKTLLPDLWTRDFVTDPFRAFERELFGRDLPKMFQTPAMKEAMAPVPAMNIAETENAIEATLEIPGVDEKDIKVRVEGDRLIVSGEKRCENKREDKDWHVTERRFGAFYRTVLLPFEPAADAINAHYDKGVLHLTVQKPAAKTTTAKTIPVMSGAPKAEEPPKVQ</sequence>
<protein>
    <submittedName>
        <fullName evidence="4">Hsp20/alpha crystallin family protein</fullName>
    </submittedName>
</protein>
<dbReference type="Pfam" id="PF00011">
    <property type="entry name" value="HSP20"/>
    <property type="match status" value="1"/>
</dbReference>
<evidence type="ECO:0000256" key="1">
    <source>
        <dbReference type="PROSITE-ProRule" id="PRU00285"/>
    </source>
</evidence>
<dbReference type="InterPro" id="IPR008978">
    <property type="entry name" value="HSP20-like_chaperone"/>
</dbReference>
<proteinExistence type="inferred from homology"/>
<dbReference type="PROSITE" id="PS01031">
    <property type="entry name" value="SHSP"/>
    <property type="match status" value="1"/>
</dbReference>
<dbReference type="Gene3D" id="2.60.40.790">
    <property type="match status" value="1"/>
</dbReference>
<dbReference type="PANTHER" id="PTHR11527">
    <property type="entry name" value="HEAT-SHOCK PROTEIN 20 FAMILY MEMBER"/>
    <property type="match status" value="1"/>
</dbReference>
<comment type="caution">
    <text evidence="4">The sequence shown here is derived from an EMBL/GenBank/DDBJ whole genome shotgun (WGS) entry which is preliminary data.</text>
</comment>